<organism evidence="1 2">
    <name type="scientific">Melia azedarach</name>
    <name type="common">Chinaberry tree</name>
    <dbReference type="NCBI Taxonomy" id="155640"/>
    <lineage>
        <taxon>Eukaryota</taxon>
        <taxon>Viridiplantae</taxon>
        <taxon>Streptophyta</taxon>
        <taxon>Embryophyta</taxon>
        <taxon>Tracheophyta</taxon>
        <taxon>Spermatophyta</taxon>
        <taxon>Magnoliopsida</taxon>
        <taxon>eudicotyledons</taxon>
        <taxon>Gunneridae</taxon>
        <taxon>Pentapetalae</taxon>
        <taxon>rosids</taxon>
        <taxon>malvids</taxon>
        <taxon>Sapindales</taxon>
        <taxon>Meliaceae</taxon>
        <taxon>Melia</taxon>
    </lineage>
</organism>
<comment type="caution">
    <text evidence="1">The sequence shown here is derived from an EMBL/GenBank/DDBJ whole genome shotgun (WGS) entry which is preliminary data.</text>
</comment>
<accession>A0ACC1XZ21</accession>
<protein>
    <submittedName>
        <fullName evidence="1">B3 domain-containing protein family</fullName>
    </submittedName>
</protein>
<dbReference type="Proteomes" id="UP001164539">
    <property type="component" value="Chromosome 6"/>
</dbReference>
<dbReference type="EMBL" id="CM051399">
    <property type="protein sequence ID" value="KAJ4716386.1"/>
    <property type="molecule type" value="Genomic_DNA"/>
</dbReference>
<sequence length="166" mass="18708">MDLLTQDNRPCFFKIISDGEVPVVRIPPKFLKHISKELSDKATITVLSSGSSWNVEVGETRSGLYLQRGWQKFLRDNSLGDAEFLLFRYDGNMCFSVQVFEKSGCERVGASDSGMHQESAEFPIGKRPRGRPKKAHVNSGQELASQEPENHSTMKRKTNLNVMSQE</sequence>
<keyword evidence="2" id="KW-1185">Reference proteome</keyword>
<name>A0ACC1XZ21_MELAZ</name>
<evidence type="ECO:0000313" key="1">
    <source>
        <dbReference type="EMBL" id="KAJ4716386.1"/>
    </source>
</evidence>
<proteinExistence type="predicted"/>
<gene>
    <name evidence="1" type="ORF">OWV82_011411</name>
</gene>
<evidence type="ECO:0000313" key="2">
    <source>
        <dbReference type="Proteomes" id="UP001164539"/>
    </source>
</evidence>
<reference evidence="1 2" key="1">
    <citation type="journal article" date="2023" name="Science">
        <title>Complex scaffold remodeling in plant triterpene biosynthesis.</title>
        <authorList>
            <person name="De La Pena R."/>
            <person name="Hodgson H."/>
            <person name="Liu J.C."/>
            <person name="Stephenson M.J."/>
            <person name="Martin A.C."/>
            <person name="Owen C."/>
            <person name="Harkess A."/>
            <person name="Leebens-Mack J."/>
            <person name="Jimenez L.E."/>
            <person name="Osbourn A."/>
            <person name="Sattely E.S."/>
        </authorList>
    </citation>
    <scope>NUCLEOTIDE SEQUENCE [LARGE SCALE GENOMIC DNA]</scope>
    <source>
        <strain evidence="2">cv. JPN11</strain>
        <tissue evidence="1">Leaf</tissue>
    </source>
</reference>